<gene>
    <name evidence="2" type="ORF">ILUMI_03558</name>
</gene>
<dbReference type="Proteomes" id="UP000801492">
    <property type="component" value="Unassembled WGS sequence"/>
</dbReference>
<protein>
    <recommendedName>
        <fullName evidence="4">Transposase</fullName>
    </recommendedName>
</protein>
<dbReference type="AlphaFoldDB" id="A0A8K0GJU1"/>
<dbReference type="InterPro" id="IPR009057">
    <property type="entry name" value="Homeodomain-like_sf"/>
</dbReference>
<reference evidence="2" key="1">
    <citation type="submission" date="2019-08" db="EMBL/GenBank/DDBJ databases">
        <title>The genome of the North American firefly Photinus pyralis.</title>
        <authorList>
            <consortium name="Photinus pyralis genome working group"/>
            <person name="Fallon T.R."/>
            <person name="Sander Lower S.E."/>
            <person name="Weng J.-K."/>
        </authorList>
    </citation>
    <scope>NUCLEOTIDE SEQUENCE</scope>
    <source>
        <strain evidence="2">TRF0915ILg1</strain>
        <tissue evidence="2">Whole body</tissue>
    </source>
</reference>
<sequence>MSTLNEKQFRATKIINFYRQNNEDLPRTLKHFKNQNYSESTIRRAVKRYTQTGSSKFKTIPGRKADVMTNEKIKRMTKAFEKNPETSVREMAAKLSVAPSTLQYWKLKEGVIGRKKKTAPKYTEDQEVRVQKGAGKLYKKLIPSGGAIVIDDETFVPVDPSQVPGNRFINYRDISHVKDKNLFKQKTKFYKHFLVWQTIDEQGRVSEPFITNGTINGKIYDEECIKKRLLPFIKEHYKIEDVLFWPDMATSHYSTEVINLLKSENLDYVTKKYNLPNFPQERPIENFLALCKQQYKKRKQPAKSLQGFKRIWQKVSQDVAEKSGKKLSRNVKKNLRLARDQGPLSALL</sequence>
<keyword evidence="3" id="KW-1185">Reference proteome</keyword>
<name>A0A8K0GJU1_IGNLU</name>
<dbReference type="OrthoDB" id="8134765at2759"/>
<dbReference type="Gene3D" id="3.30.420.10">
    <property type="entry name" value="Ribonuclease H-like superfamily/Ribonuclease H"/>
    <property type="match status" value="1"/>
</dbReference>
<evidence type="ECO:0000313" key="2">
    <source>
        <dbReference type="EMBL" id="KAF2902624.1"/>
    </source>
</evidence>
<evidence type="ECO:0000256" key="1">
    <source>
        <dbReference type="ARBA" id="ARBA00004123"/>
    </source>
</evidence>
<proteinExistence type="predicted"/>
<dbReference type="GO" id="GO:0005634">
    <property type="term" value="C:nucleus"/>
    <property type="evidence" value="ECO:0007669"/>
    <property type="project" value="UniProtKB-SubCell"/>
</dbReference>
<accession>A0A8K0GJU1</accession>
<dbReference type="SUPFAM" id="SSF46689">
    <property type="entry name" value="Homeodomain-like"/>
    <property type="match status" value="1"/>
</dbReference>
<organism evidence="2 3">
    <name type="scientific">Ignelater luminosus</name>
    <name type="common">Cucubano</name>
    <name type="synonym">Pyrophorus luminosus</name>
    <dbReference type="NCBI Taxonomy" id="2038154"/>
    <lineage>
        <taxon>Eukaryota</taxon>
        <taxon>Metazoa</taxon>
        <taxon>Ecdysozoa</taxon>
        <taxon>Arthropoda</taxon>
        <taxon>Hexapoda</taxon>
        <taxon>Insecta</taxon>
        <taxon>Pterygota</taxon>
        <taxon>Neoptera</taxon>
        <taxon>Endopterygota</taxon>
        <taxon>Coleoptera</taxon>
        <taxon>Polyphaga</taxon>
        <taxon>Elateriformia</taxon>
        <taxon>Elateroidea</taxon>
        <taxon>Elateridae</taxon>
        <taxon>Agrypninae</taxon>
        <taxon>Pyrophorini</taxon>
        <taxon>Ignelater</taxon>
    </lineage>
</organism>
<evidence type="ECO:0000313" key="3">
    <source>
        <dbReference type="Proteomes" id="UP000801492"/>
    </source>
</evidence>
<dbReference type="EMBL" id="VTPC01001239">
    <property type="protein sequence ID" value="KAF2902624.1"/>
    <property type="molecule type" value="Genomic_DNA"/>
</dbReference>
<evidence type="ECO:0008006" key="4">
    <source>
        <dbReference type="Google" id="ProtNLM"/>
    </source>
</evidence>
<comment type="caution">
    <text evidence="2">The sequence shown here is derived from an EMBL/GenBank/DDBJ whole genome shotgun (WGS) entry which is preliminary data.</text>
</comment>
<dbReference type="InterPro" id="IPR036397">
    <property type="entry name" value="RNaseH_sf"/>
</dbReference>
<dbReference type="GO" id="GO:0003676">
    <property type="term" value="F:nucleic acid binding"/>
    <property type="evidence" value="ECO:0007669"/>
    <property type="project" value="InterPro"/>
</dbReference>
<comment type="subcellular location">
    <subcellularLocation>
        <location evidence="1">Nucleus</location>
    </subcellularLocation>
</comment>